<name>A0A160N2V5_9GAMM</name>
<protein>
    <submittedName>
        <fullName evidence="1">Uncharacterized protein</fullName>
    </submittedName>
</protein>
<dbReference type="EMBL" id="CP014841">
    <property type="protein sequence ID" value="AND70150.1"/>
    <property type="molecule type" value="Genomic_DNA"/>
</dbReference>
<accession>A0A160N2V5</accession>
<evidence type="ECO:0000313" key="2">
    <source>
        <dbReference type="Proteomes" id="UP000077255"/>
    </source>
</evidence>
<organism evidence="1 2">
    <name type="scientific">Dyella thiooxydans</name>
    <dbReference type="NCBI Taxonomy" id="445710"/>
    <lineage>
        <taxon>Bacteria</taxon>
        <taxon>Pseudomonadati</taxon>
        <taxon>Pseudomonadota</taxon>
        <taxon>Gammaproteobacteria</taxon>
        <taxon>Lysobacterales</taxon>
        <taxon>Rhodanobacteraceae</taxon>
        <taxon>Dyella</taxon>
    </lineage>
</organism>
<dbReference type="Proteomes" id="UP000077255">
    <property type="component" value="Chromosome"/>
</dbReference>
<reference evidence="1 2" key="1">
    <citation type="submission" date="2016-02" db="EMBL/GenBank/DDBJ databases">
        <title>Complete genome sequencing and analysis of ATSB10, Dyella thiooxydans isolated from rhizosphere soil of sunflower (Helianthus annuus L.).</title>
        <authorList>
            <person name="Lee Y."/>
            <person name="Hwangbo K."/>
            <person name="Chung H."/>
            <person name="Yoo J."/>
            <person name="Kim K.Y."/>
            <person name="Sa T.M."/>
            <person name="Um Y."/>
            <person name="Madhaiyan M."/>
        </authorList>
    </citation>
    <scope>NUCLEOTIDE SEQUENCE [LARGE SCALE GENOMIC DNA]</scope>
    <source>
        <strain evidence="1 2">ATSB10</strain>
    </source>
</reference>
<sequence>MRQDIAEVGSQILMRLRQSWRYQRNKSQGKLINVLPVHHGWRLELVEMKSM</sequence>
<keyword evidence="2" id="KW-1185">Reference proteome</keyword>
<evidence type="ECO:0000313" key="1">
    <source>
        <dbReference type="EMBL" id="AND70150.1"/>
    </source>
</evidence>
<dbReference type="KEGG" id="dtx:ATSB10_26960"/>
<dbReference type="STRING" id="445710.ATSB10_26960"/>
<proteinExistence type="predicted"/>
<gene>
    <name evidence="1" type="ORF">ATSB10_26960</name>
</gene>
<dbReference type="AlphaFoldDB" id="A0A160N2V5"/>